<evidence type="ECO:0000313" key="8">
    <source>
        <dbReference type="Proteomes" id="UP001194746"/>
    </source>
</evidence>
<evidence type="ECO:0000313" key="7">
    <source>
        <dbReference type="EMBL" id="KAF9888872.1"/>
    </source>
</evidence>
<name>A0AAD4CNM1_ASPNN</name>
<evidence type="ECO:0000256" key="3">
    <source>
        <dbReference type="ARBA" id="ARBA00023125"/>
    </source>
</evidence>
<evidence type="ECO:0000259" key="6">
    <source>
        <dbReference type="PROSITE" id="PS50048"/>
    </source>
</evidence>
<evidence type="ECO:0000256" key="2">
    <source>
        <dbReference type="ARBA" id="ARBA00023015"/>
    </source>
</evidence>
<protein>
    <recommendedName>
        <fullName evidence="6">Zn(2)-C6 fungal-type domain-containing protein</fullName>
    </recommendedName>
</protein>
<dbReference type="GO" id="GO:0008270">
    <property type="term" value="F:zinc ion binding"/>
    <property type="evidence" value="ECO:0007669"/>
    <property type="project" value="InterPro"/>
</dbReference>
<dbReference type="InterPro" id="IPR001138">
    <property type="entry name" value="Zn2Cys6_DnaBD"/>
</dbReference>
<evidence type="ECO:0000256" key="5">
    <source>
        <dbReference type="ARBA" id="ARBA00023242"/>
    </source>
</evidence>
<dbReference type="AlphaFoldDB" id="A0AAD4CNM1"/>
<keyword evidence="4" id="KW-0804">Transcription</keyword>
<comment type="subcellular location">
    <subcellularLocation>
        <location evidence="1">Nucleus</location>
    </subcellularLocation>
</comment>
<dbReference type="CDD" id="cd00067">
    <property type="entry name" value="GAL4"/>
    <property type="match status" value="1"/>
</dbReference>
<dbReference type="GO" id="GO:0005634">
    <property type="term" value="C:nucleus"/>
    <property type="evidence" value="ECO:0007669"/>
    <property type="project" value="UniProtKB-SubCell"/>
</dbReference>
<evidence type="ECO:0000256" key="4">
    <source>
        <dbReference type="ARBA" id="ARBA00023163"/>
    </source>
</evidence>
<dbReference type="PANTHER" id="PTHR37534">
    <property type="entry name" value="TRANSCRIPTIONAL ACTIVATOR PROTEIN UGA3"/>
    <property type="match status" value="1"/>
</dbReference>
<dbReference type="Pfam" id="PF11951">
    <property type="entry name" value="Fungal_trans_2"/>
    <property type="match status" value="1"/>
</dbReference>
<dbReference type="EMBL" id="VCAU01000042">
    <property type="protein sequence ID" value="KAF9888872.1"/>
    <property type="molecule type" value="Genomic_DNA"/>
</dbReference>
<evidence type="ECO:0000256" key="1">
    <source>
        <dbReference type="ARBA" id="ARBA00004123"/>
    </source>
</evidence>
<sequence>MSPAPEPSRPSAAKIHRFRSTEGCLTYRRRKKKCDETKPNCVACTRNKLECFWPVEKRRRAPNPGGIQKIFQNPRNASQPSILSKSVIETADDTLEWSSLTSSFISPLRASSLTDVSNTLFAHYMAETASMLSTLPAGTNNPFLTMIVPLAYSDDLVMHALLAVSGTHLVFRDPGTEVFKAMCHHYSVAIKTLRGAICNFSVRDVSQVVRLLLVLMILSFLEAISGNDQEGMFYHLRAARHLILTLIESPLCTPTDENGRLFGFVLEIYCFLALANNITPFGAIGSRTLPHDLFLHSLGKMSCFNTFGAIFGGSHGLFELLPLISMLSTRRVTEDDSSPSLESLQIHHNLCIKITEWRPPQVPSSDRAWQMQRASAMEVWRNAVLIYLETAMFHHTLGEATTRGRIRSYIDAVISNMEQVSGSPFETIFLWPIMVTGSCMMREDQRELLRTGLRSSRFHMKHCLQGALLLELVWKEPNERIFGPFGLSVMMQKHGINFGIA</sequence>
<reference evidence="7" key="2">
    <citation type="submission" date="2020-02" db="EMBL/GenBank/DDBJ databases">
        <authorList>
            <person name="Gilchrist C.L.M."/>
            <person name="Chooi Y.-H."/>
        </authorList>
    </citation>
    <scope>NUCLEOTIDE SEQUENCE</scope>
    <source>
        <strain evidence="7">MST-FP2251</strain>
    </source>
</reference>
<organism evidence="7 8">
    <name type="scientific">Aspergillus nanangensis</name>
    <dbReference type="NCBI Taxonomy" id="2582783"/>
    <lineage>
        <taxon>Eukaryota</taxon>
        <taxon>Fungi</taxon>
        <taxon>Dikarya</taxon>
        <taxon>Ascomycota</taxon>
        <taxon>Pezizomycotina</taxon>
        <taxon>Eurotiomycetes</taxon>
        <taxon>Eurotiomycetidae</taxon>
        <taxon>Eurotiales</taxon>
        <taxon>Aspergillaceae</taxon>
        <taxon>Aspergillus</taxon>
        <taxon>Aspergillus subgen. Circumdati</taxon>
    </lineage>
</organism>
<keyword evidence="3" id="KW-0238">DNA-binding</keyword>
<dbReference type="SMART" id="SM00066">
    <property type="entry name" value="GAL4"/>
    <property type="match status" value="1"/>
</dbReference>
<dbReference type="Pfam" id="PF00172">
    <property type="entry name" value="Zn_clus"/>
    <property type="match status" value="1"/>
</dbReference>
<dbReference type="PANTHER" id="PTHR37534:SF46">
    <property type="entry name" value="ZN(II)2CYS6 TRANSCRIPTION FACTOR (EUROFUNG)"/>
    <property type="match status" value="1"/>
</dbReference>
<dbReference type="Proteomes" id="UP001194746">
    <property type="component" value="Unassembled WGS sequence"/>
</dbReference>
<accession>A0AAD4CNM1</accession>
<dbReference type="Gene3D" id="4.10.240.10">
    <property type="entry name" value="Zn(2)-C6 fungal-type DNA-binding domain"/>
    <property type="match status" value="1"/>
</dbReference>
<dbReference type="PROSITE" id="PS50048">
    <property type="entry name" value="ZN2_CY6_FUNGAL_2"/>
    <property type="match status" value="1"/>
</dbReference>
<keyword evidence="8" id="KW-1185">Reference proteome</keyword>
<dbReference type="GO" id="GO:0009893">
    <property type="term" value="P:positive regulation of metabolic process"/>
    <property type="evidence" value="ECO:0007669"/>
    <property type="project" value="UniProtKB-ARBA"/>
</dbReference>
<feature type="domain" description="Zn(2)-C6 fungal-type" evidence="6">
    <location>
        <begin position="23"/>
        <end position="53"/>
    </location>
</feature>
<dbReference type="InterPro" id="IPR036864">
    <property type="entry name" value="Zn2-C6_fun-type_DNA-bd_sf"/>
</dbReference>
<proteinExistence type="predicted"/>
<keyword evidence="5" id="KW-0539">Nucleus</keyword>
<reference evidence="7" key="1">
    <citation type="journal article" date="2019" name="Beilstein J. Org. Chem.">
        <title>Nanangenines: drimane sesquiterpenoids as the dominant metabolite cohort of a novel Australian fungus, Aspergillus nanangensis.</title>
        <authorList>
            <person name="Lacey H.J."/>
            <person name="Gilchrist C.L.M."/>
            <person name="Crombie A."/>
            <person name="Kalaitzis J.A."/>
            <person name="Vuong D."/>
            <person name="Rutledge P.J."/>
            <person name="Turner P."/>
            <person name="Pitt J.I."/>
            <person name="Lacey E."/>
            <person name="Chooi Y.H."/>
            <person name="Piggott A.M."/>
        </authorList>
    </citation>
    <scope>NUCLEOTIDE SEQUENCE</scope>
    <source>
        <strain evidence="7">MST-FP2251</strain>
    </source>
</reference>
<dbReference type="GO" id="GO:0003677">
    <property type="term" value="F:DNA binding"/>
    <property type="evidence" value="ECO:0007669"/>
    <property type="project" value="UniProtKB-KW"/>
</dbReference>
<dbReference type="GO" id="GO:0000981">
    <property type="term" value="F:DNA-binding transcription factor activity, RNA polymerase II-specific"/>
    <property type="evidence" value="ECO:0007669"/>
    <property type="project" value="InterPro"/>
</dbReference>
<keyword evidence="2" id="KW-0805">Transcription regulation</keyword>
<dbReference type="InterPro" id="IPR021858">
    <property type="entry name" value="Fun_TF"/>
</dbReference>
<gene>
    <name evidence="7" type="ORF">FE257_008241</name>
</gene>
<comment type="caution">
    <text evidence="7">The sequence shown here is derived from an EMBL/GenBank/DDBJ whole genome shotgun (WGS) entry which is preliminary data.</text>
</comment>
<dbReference type="SUPFAM" id="SSF57701">
    <property type="entry name" value="Zn2/Cys6 DNA-binding domain"/>
    <property type="match status" value="1"/>
</dbReference>